<protein>
    <submittedName>
        <fullName evidence="2">Uncharacterized protein</fullName>
    </submittedName>
</protein>
<proteinExistence type="predicted"/>
<organism evidence="2 3">
    <name type="scientific">Parashewanella spongiae</name>
    <dbReference type="NCBI Taxonomy" id="342950"/>
    <lineage>
        <taxon>Bacteria</taxon>
        <taxon>Pseudomonadati</taxon>
        <taxon>Pseudomonadota</taxon>
        <taxon>Gammaproteobacteria</taxon>
        <taxon>Alteromonadales</taxon>
        <taxon>Shewanellaceae</taxon>
        <taxon>Parashewanella</taxon>
    </lineage>
</organism>
<accession>A0A3A6U087</accession>
<dbReference type="OrthoDB" id="6388517at2"/>
<name>A0A3A6U087_9GAMM</name>
<dbReference type="AlphaFoldDB" id="A0A3A6U087"/>
<dbReference type="Proteomes" id="UP000273022">
    <property type="component" value="Unassembled WGS sequence"/>
</dbReference>
<evidence type="ECO:0000256" key="1">
    <source>
        <dbReference type="SAM" id="SignalP"/>
    </source>
</evidence>
<comment type="caution">
    <text evidence="2">The sequence shown here is derived from an EMBL/GenBank/DDBJ whole genome shotgun (WGS) entry which is preliminary data.</text>
</comment>
<evidence type="ECO:0000313" key="2">
    <source>
        <dbReference type="EMBL" id="RJY18705.1"/>
    </source>
</evidence>
<reference evidence="2 3" key="1">
    <citation type="submission" date="2018-09" db="EMBL/GenBank/DDBJ databases">
        <title>Phylogeny of the Shewanellaceae, and recommendation for two new genera, Pseudoshewanella and Parashewanella.</title>
        <authorList>
            <person name="Wang G."/>
        </authorList>
    </citation>
    <scope>NUCLEOTIDE SEQUENCE [LARGE SCALE GENOMIC DNA]</scope>
    <source>
        <strain evidence="2 3">KCTC 22492</strain>
    </source>
</reference>
<dbReference type="RefSeq" id="WP_121852406.1">
    <property type="nucleotide sequence ID" value="NZ_CP037952.1"/>
</dbReference>
<keyword evidence="3" id="KW-1185">Reference proteome</keyword>
<dbReference type="EMBL" id="QYYH01000017">
    <property type="protein sequence ID" value="RJY18705.1"/>
    <property type="molecule type" value="Genomic_DNA"/>
</dbReference>
<keyword evidence="1" id="KW-0732">Signal</keyword>
<evidence type="ECO:0000313" key="3">
    <source>
        <dbReference type="Proteomes" id="UP000273022"/>
    </source>
</evidence>
<gene>
    <name evidence="2" type="ORF">D5R81_04215</name>
</gene>
<feature type="chain" id="PRO_5017424475" evidence="1">
    <location>
        <begin position="21"/>
        <end position="376"/>
    </location>
</feature>
<feature type="signal peptide" evidence="1">
    <location>
        <begin position="1"/>
        <end position="20"/>
    </location>
</feature>
<sequence>MFIRIILALFLFLISATASAVGNMKVYSCDDCDFDRAKFLASFHPPRYDCIGKPPGFPPRGSYSNPYNEYPSCDPVTENVIFANPLTRIAYKFKVTVTPDDLGDIESIIVNSISLSYNDTILLNKFYDIDEEFRSAMAQDVVIIENSNSPQYSYSSVYRPNSNSSDSCDNHPISFFKNRGRERIYDRMTADISAKVGDSDWNDYYEDTDFTGGGLNLSRDGFGFNVSFVHNTVGAFAHYVVGDHNNTLDFEVSYGGVVEINGSKSLRLSYKLNKGSSRIDGITVGNLFADTTQDLTPSGTAVSNCLLEYLEENSETISSVPFGGGDPDSGSGDGIGDGDDGGNNINLCTKTVKATVCNSQSGQCTTTIFRFVRPCN</sequence>